<dbReference type="InterPro" id="IPR028022">
    <property type="entry name" value="DUF4600"/>
</dbReference>
<organism evidence="3 4">
    <name type="scientific">Crocodylus porosus</name>
    <name type="common">Saltwater crocodile</name>
    <name type="synonym">Estuarine crocodile</name>
    <dbReference type="NCBI Taxonomy" id="8502"/>
    <lineage>
        <taxon>Eukaryota</taxon>
        <taxon>Metazoa</taxon>
        <taxon>Chordata</taxon>
        <taxon>Craniata</taxon>
        <taxon>Vertebrata</taxon>
        <taxon>Euteleostomi</taxon>
        <taxon>Archelosauria</taxon>
        <taxon>Archosauria</taxon>
        <taxon>Crocodylia</taxon>
        <taxon>Longirostres</taxon>
        <taxon>Crocodylidae</taxon>
        <taxon>Crocodylus</taxon>
    </lineage>
</organism>
<evidence type="ECO:0000313" key="3">
    <source>
        <dbReference type="Ensembl" id="ENSCPRP00005007542.1"/>
    </source>
</evidence>
<dbReference type="GeneTree" id="ENSGT00940000165436"/>
<sequence>MGEVGGERDPEHLRLELGQEERMTEMLELSIFELKNTVMELEKQLGSVEDEGNEWKTRYETQVELNGQLERQIGLLQEKMNHIHGNPTDRLSSIRFFDQMPVGSLNQFVKQLEKEKKSLQSQLKDYELRLEQEAKAYHKANDERRKYIAEISQTSAVLKVAERQKLDAVPSKRENQILRGRYNVQGNKRILDPKKGPIKKTAGVKKLPKLKQ</sequence>
<dbReference type="Ensembl" id="ENSCPRT00005008846.1">
    <property type="protein sequence ID" value="ENSCPRP00005007542.1"/>
    <property type="gene ID" value="ENSCPRG00005005360.1"/>
</dbReference>
<dbReference type="Pfam" id="PF15372">
    <property type="entry name" value="DUF4600"/>
    <property type="match status" value="1"/>
</dbReference>
<dbReference type="OrthoDB" id="6615663at2759"/>
<dbReference type="PANTHER" id="PTHR28671:SF3">
    <property type="entry name" value="COILED-COIL DOMAIN-CONTAINING PROTEIN 169"/>
    <property type="match status" value="1"/>
</dbReference>
<reference evidence="3" key="1">
    <citation type="submission" date="2025-08" db="UniProtKB">
        <authorList>
            <consortium name="Ensembl"/>
        </authorList>
    </citation>
    <scope>IDENTIFICATION</scope>
</reference>
<feature type="coiled-coil region" evidence="1">
    <location>
        <begin position="24"/>
        <end position="58"/>
    </location>
</feature>
<name>A0A7M4EC35_CROPO</name>
<protein>
    <submittedName>
        <fullName evidence="3">Coiled-coil domain-containing protein 169-like</fullName>
    </submittedName>
</protein>
<reference evidence="3" key="2">
    <citation type="submission" date="2025-09" db="UniProtKB">
        <authorList>
            <consortium name="Ensembl"/>
        </authorList>
    </citation>
    <scope>IDENTIFICATION</scope>
</reference>
<dbReference type="AlphaFoldDB" id="A0A7M4EC35"/>
<dbReference type="RefSeq" id="XP_019385614.1">
    <property type="nucleotide sequence ID" value="XM_019530069.1"/>
</dbReference>
<feature type="compositionally biased region" description="Basic residues" evidence="2">
    <location>
        <begin position="196"/>
        <end position="212"/>
    </location>
</feature>
<feature type="region of interest" description="Disordered" evidence="2">
    <location>
        <begin position="188"/>
        <end position="212"/>
    </location>
</feature>
<evidence type="ECO:0000313" key="4">
    <source>
        <dbReference type="Proteomes" id="UP000594220"/>
    </source>
</evidence>
<accession>A0A7M4EC35</accession>
<dbReference type="GeneID" id="109306588"/>
<dbReference type="OMA" id="MPVGSLN"/>
<keyword evidence="4" id="KW-1185">Reference proteome</keyword>
<dbReference type="PANTHER" id="PTHR28671">
    <property type="entry name" value="COILED-COIL DOMAIN-CONTAINING PROTEIN 169"/>
    <property type="match status" value="1"/>
</dbReference>
<evidence type="ECO:0000256" key="1">
    <source>
        <dbReference type="SAM" id="Coils"/>
    </source>
</evidence>
<gene>
    <name evidence="3" type="primary">LOC109306588</name>
</gene>
<dbReference type="Proteomes" id="UP000594220">
    <property type="component" value="Unplaced"/>
</dbReference>
<proteinExistence type="predicted"/>
<dbReference type="SUPFAM" id="SSF90257">
    <property type="entry name" value="Myosin rod fragments"/>
    <property type="match status" value="1"/>
</dbReference>
<keyword evidence="1" id="KW-0175">Coiled coil</keyword>
<evidence type="ECO:0000256" key="2">
    <source>
        <dbReference type="SAM" id="MobiDB-lite"/>
    </source>
</evidence>
<feature type="coiled-coil region" evidence="1">
    <location>
        <begin position="102"/>
        <end position="150"/>
    </location>
</feature>